<evidence type="ECO:0000256" key="5">
    <source>
        <dbReference type="ARBA" id="ARBA00022824"/>
    </source>
</evidence>
<dbReference type="AlphaFoldDB" id="A0A0B7K0W2"/>
<keyword evidence="8 11" id="KW-1133">Transmembrane helix</keyword>
<keyword evidence="3" id="KW-0813">Transport</keyword>
<evidence type="ECO:0000256" key="4">
    <source>
        <dbReference type="ARBA" id="ARBA00022692"/>
    </source>
</evidence>
<name>A0A0B7K0W2_BIOOC</name>
<keyword evidence="5" id="KW-0256">Endoplasmic reticulum</keyword>
<reference evidence="12" key="1">
    <citation type="submission" date="2015-01" db="EMBL/GenBank/DDBJ databases">
        <authorList>
            <person name="Durling Mikael"/>
        </authorList>
    </citation>
    <scope>NUCLEOTIDE SEQUENCE</scope>
</reference>
<feature type="region of interest" description="Disordered" evidence="10">
    <location>
        <begin position="130"/>
        <end position="210"/>
    </location>
</feature>
<dbReference type="GO" id="GO:0005484">
    <property type="term" value="F:SNAP receptor activity"/>
    <property type="evidence" value="ECO:0007669"/>
    <property type="project" value="TreeGrafter"/>
</dbReference>
<feature type="region of interest" description="Disordered" evidence="10">
    <location>
        <begin position="40"/>
        <end position="59"/>
    </location>
</feature>
<evidence type="ECO:0000256" key="6">
    <source>
        <dbReference type="ARBA" id="ARBA00022892"/>
    </source>
</evidence>
<evidence type="ECO:0000256" key="3">
    <source>
        <dbReference type="ARBA" id="ARBA00022448"/>
    </source>
</evidence>
<dbReference type="GO" id="GO:0005789">
    <property type="term" value="C:endoplasmic reticulum membrane"/>
    <property type="evidence" value="ECO:0007669"/>
    <property type="project" value="UniProtKB-SubCell"/>
</dbReference>
<feature type="compositionally biased region" description="Polar residues" evidence="10">
    <location>
        <begin position="178"/>
        <end position="196"/>
    </location>
</feature>
<evidence type="ECO:0000256" key="2">
    <source>
        <dbReference type="ARBA" id="ARBA00007891"/>
    </source>
</evidence>
<dbReference type="GO" id="GO:0031201">
    <property type="term" value="C:SNARE complex"/>
    <property type="evidence" value="ECO:0007669"/>
    <property type="project" value="TreeGrafter"/>
</dbReference>
<gene>
    <name evidence="12" type="ORF">BN869_000004398_1</name>
</gene>
<sequence>MARLSNAPSPALHRTGSSFERSSAELGQLLSRLQQVLLHPDPNRERQLRTSEYERSRQKSNLEYARATLTKLEQDALGVLAPGRRVEVQTDLNKKRELLDVLVDRLQDLQKLALVEEDEEDSSDVDDALADLIPTPSESTDTQQEEDFPTPDDSAASIASDTPSAPPAQPSPTPQPFVQDTPTQTQQTLRSRSSAKPTAVPESPDNPPAHATARAALFANRRNRTVAAGAQGERSTATAEAILDVQSKEREELADKVFQMAQAMKNQQKNIAASLESEKDVLTRATEGMERTGRGMDIAKGRMGALQKMSEGKGWWGRMMLFAWVYGLMIGLLVLVFVLPKLRF</sequence>
<dbReference type="EMBL" id="CDPU01000010">
    <property type="protein sequence ID" value="CEO48341.1"/>
    <property type="molecule type" value="Genomic_DNA"/>
</dbReference>
<dbReference type="PANTHER" id="PTHR13050:SF7">
    <property type="entry name" value="VESICLE TRANSPORT PROTEIN USE1"/>
    <property type="match status" value="1"/>
</dbReference>
<keyword evidence="9 11" id="KW-0472">Membrane</keyword>
<evidence type="ECO:0000313" key="12">
    <source>
        <dbReference type="EMBL" id="CEO48341.1"/>
    </source>
</evidence>
<evidence type="ECO:0000256" key="9">
    <source>
        <dbReference type="ARBA" id="ARBA00023136"/>
    </source>
</evidence>
<protein>
    <recommendedName>
        <fullName evidence="13">Synaptobrevin</fullName>
    </recommendedName>
</protein>
<keyword evidence="6" id="KW-0931">ER-Golgi transport</keyword>
<organism evidence="12">
    <name type="scientific">Bionectria ochroleuca</name>
    <name type="common">Gliocladium roseum</name>
    <dbReference type="NCBI Taxonomy" id="29856"/>
    <lineage>
        <taxon>Eukaryota</taxon>
        <taxon>Fungi</taxon>
        <taxon>Dikarya</taxon>
        <taxon>Ascomycota</taxon>
        <taxon>Pezizomycotina</taxon>
        <taxon>Sordariomycetes</taxon>
        <taxon>Hypocreomycetidae</taxon>
        <taxon>Hypocreales</taxon>
        <taxon>Bionectriaceae</taxon>
        <taxon>Clonostachys</taxon>
    </lineage>
</organism>
<keyword evidence="4 11" id="KW-0812">Transmembrane</keyword>
<comment type="subcellular location">
    <subcellularLocation>
        <location evidence="1">Endoplasmic reticulum membrane</location>
        <topology evidence="1">Single-pass type IV membrane protein</topology>
    </subcellularLocation>
</comment>
<evidence type="ECO:0000256" key="10">
    <source>
        <dbReference type="SAM" id="MobiDB-lite"/>
    </source>
</evidence>
<feature type="compositionally biased region" description="Basic and acidic residues" evidence="10">
    <location>
        <begin position="41"/>
        <end position="57"/>
    </location>
</feature>
<dbReference type="PANTHER" id="PTHR13050">
    <property type="entry name" value="USE1-LIKE PROTEIN"/>
    <property type="match status" value="1"/>
</dbReference>
<evidence type="ECO:0000256" key="8">
    <source>
        <dbReference type="ARBA" id="ARBA00022989"/>
    </source>
</evidence>
<feature type="region of interest" description="Disordered" evidence="10">
    <location>
        <begin position="1"/>
        <end position="20"/>
    </location>
</feature>
<evidence type="ECO:0000256" key="7">
    <source>
        <dbReference type="ARBA" id="ARBA00022927"/>
    </source>
</evidence>
<feature type="transmembrane region" description="Helical" evidence="11">
    <location>
        <begin position="315"/>
        <end position="339"/>
    </location>
</feature>
<evidence type="ECO:0000256" key="11">
    <source>
        <dbReference type="SAM" id="Phobius"/>
    </source>
</evidence>
<accession>A0A0B7K0W2</accession>
<comment type="similarity">
    <text evidence="2">Belongs to the USE1 family.</text>
</comment>
<feature type="compositionally biased region" description="Pro residues" evidence="10">
    <location>
        <begin position="164"/>
        <end position="175"/>
    </location>
</feature>
<evidence type="ECO:0000256" key="1">
    <source>
        <dbReference type="ARBA" id="ARBA00004163"/>
    </source>
</evidence>
<proteinExistence type="inferred from homology"/>
<dbReference type="InterPro" id="IPR019150">
    <property type="entry name" value="Vesicle_transport_protein_Use1"/>
</dbReference>
<dbReference type="GO" id="GO:0006890">
    <property type="term" value="P:retrograde vesicle-mediated transport, Golgi to endoplasmic reticulum"/>
    <property type="evidence" value="ECO:0007669"/>
    <property type="project" value="TreeGrafter"/>
</dbReference>
<dbReference type="GO" id="GO:0015031">
    <property type="term" value="P:protein transport"/>
    <property type="evidence" value="ECO:0007669"/>
    <property type="project" value="UniProtKB-KW"/>
</dbReference>
<keyword evidence="7" id="KW-0653">Protein transport</keyword>
<evidence type="ECO:0008006" key="13">
    <source>
        <dbReference type="Google" id="ProtNLM"/>
    </source>
</evidence>